<keyword evidence="2" id="KW-1185">Reference proteome</keyword>
<sequence length="1302" mass="140469">MNPDSRGIEAGRPAPAGRRRWLAGVVAALGLWGCGEAASNDARPPEPMAPIQTSQEGLTCAPESIETGEWACTGQFTYSLECYTRRASTACGEDTTPKTCTTYGTCRHADFGQERIEKEVVQPRLGRSCESLAQSYLNATVPVAEDRVGVTWFWLIGGPPPTGGPVGGEHCYIFYANYPTGEFALGTGPQCALVESACTVACQNPKTCQVNGAWMTDATQCGTMVGPCGEGSGPKLYNSCRDATHGLAPDADCGAGFVEGQAPGGSTLAQVQAQAAAQWTASGGQGAPVYDAPVTCSECSRTFSLSEQELKRRIYAAIAMSRQQPKLNLLAGAAYTLARDNPALTQAELTAHLNTLATALGTYTFDPTTDGGGPMVHVMLRMLTKAEPTLPATSVPGRALRAHARAFLASMENGLDTPRGLGATSSQVERYAEATAFTEETWSKLYDLAQGNVALAGAVNSGGIGAGVGPHTDHSTQQMLDVNALGPLKGFVDAHLVNGRLVTTPDEARAFAAIVSTEGLDTAQAYSDMLNELNIAEQAYRAKLELKKPAGTTPAALAAVDASAEEQALKDAIATAKSRGTQLKDRLDGVRGGVTVGLGLLAQLFSLDGSSQLASDLVKLSKALDTTLEAVAKYAESSVKIAEKLTGVLGLGQKGFQIISATVFSGQLISAVFQLFSLLRKPAEPPIEQVILAEVRKLHDLVVQVQVRMLSRFERVDRKLQEIHSDMLARFALVDWNLGRVNQNVEEVQQSLYTLQANLNRIDQNMYAYFEDVKDDYFTRSTGEYLGWNQRHSVPMDYSEFVDAETDFFLWGADHAKTSTILAGVDGRGSNAAISPVDELTVRALTHNINYLREFPFQMGQPMLRIGDRLSSPKDWMAGAEAYARLFEEQPVHGAAMLSTRHGPLITAGTQLDTALTGMGKPLFTALHTRYLAHWGALKTAIEDARVEWRNNPNGPLYGVDPWGAPEQAPTTHFLKQGEKPVAPCAGGQWGDYNGDNTPDTPHLNPAPWNHDVLGPFLIADNMNVGAATIDLCGEGSWQLYSEVPTGLGGTYERKYRLQSKVYVRFTYLDTDTNTVKSEKIYSYLFTGGQEFTIVIRGVDRPTYDPNNTENPQEWMAKRWDTVKASITPTRGPLPSTLLTSLRPKVIQALRSQQPPFYASIAQRMEQGGDPLQVQAKQLTGTWLVWQSYVALALPLSVDHDENLHGLLYGDDSVLSGHDTLLNPEVAPVMNDVQDMYALFGQTDDPPADNLLTLLDTTVTSRAERLKAAVEASLDAQATSGGPEATAWTEATLLRLRLSMPQ</sequence>
<evidence type="ECO:0000313" key="1">
    <source>
        <dbReference type="EMBL" id="MBN8231206.1"/>
    </source>
</evidence>
<comment type="caution">
    <text evidence="1">The sequence shown here is derived from an EMBL/GenBank/DDBJ whole genome shotgun (WGS) entry which is preliminary data.</text>
</comment>
<accession>A0ABS3DIP3</accession>
<dbReference type="RefSeq" id="WP_207055446.1">
    <property type="nucleotide sequence ID" value="NZ_JAFIMU010000008.1"/>
</dbReference>
<proteinExistence type="predicted"/>
<gene>
    <name evidence="1" type="ORF">JYK02_27165</name>
</gene>
<reference evidence="1 2" key="1">
    <citation type="submission" date="2021-02" db="EMBL/GenBank/DDBJ databases">
        <title>De Novo genome assembly of isolated myxobacteria.</title>
        <authorList>
            <person name="Stevens D.C."/>
        </authorList>
    </citation>
    <scope>NUCLEOTIDE SEQUENCE [LARGE SCALE GENOMIC DNA]</scope>
    <source>
        <strain evidence="1 2">ATCC 29039</strain>
    </source>
</reference>
<evidence type="ECO:0000313" key="2">
    <source>
        <dbReference type="Proteomes" id="UP000664052"/>
    </source>
</evidence>
<dbReference type="EMBL" id="JAFIMU010000008">
    <property type="protein sequence ID" value="MBN8231206.1"/>
    <property type="molecule type" value="Genomic_DNA"/>
</dbReference>
<protein>
    <submittedName>
        <fullName evidence="1">Uncharacterized protein</fullName>
    </submittedName>
</protein>
<organism evidence="1 2">
    <name type="scientific">Corallococcus macrosporus</name>
    <dbReference type="NCBI Taxonomy" id="35"/>
    <lineage>
        <taxon>Bacteria</taxon>
        <taxon>Pseudomonadati</taxon>
        <taxon>Myxococcota</taxon>
        <taxon>Myxococcia</taxon>
        <taxon>Myxococcales</taxon>
        <taxon>Cystobacterineae</taxon>
        <taxon>Myxococcaceae</taxon>
        <taxon>Corallococcus</taxon>
    </lineage>
</organism>
<name>A0ABS3DIP3_9BACT</name>
<dbReference type="Proteomes" id="UP000664052">
    <property type="component" value="Unassembled WGS sequence"/>
</dbReference>